<dbReference type="OrthoDB" id="3216131at2"/>
<comment type="caution">
    <text evidence="2">The sequence shown here is derived from an EMBL/GenBank/DDBJ whole genome shotgun (WGS) entry which is preliminary data.</text>
</comment>
<reference evidence="2 3" key="1">
    <citation type="journal article" date="2003" name="Int. J. Syst. Evol. Microbiol.">
        <title>Kocuria polaris sp. nov., an orange-pigmented psychrophilic bacterium isolated from an Antarctic cyanobacterial mat sample.</title>
        <authorList>
            <person name="Reddy G.S."/>
            <person name="Prakash J.S."/>
            <person name="Prabahar V."/>
            <person name="Matsumoto G.I."/>
            <person name="Stackebrandt E."/>
            <person name="Shivaji S."/>
        </authorList>
    </citation>
    <scope>NUCLEOTIDE SEQUENCE [LARGE SCALE GENOMIC DNA]</scope>
    <source>
        <strain evidence="2 3">CMS 76or</strain>
    </source>
</reference>
<feature type="transmembrane region" description="Helical" evidence="1">
    <location>
        <begin position="6"/>
        <end position="28"/>
    </location>
</feature>
<evidence type="ECO:0000256" key="1">
    <source>
        <dbReference type="SAM" id="Phobius"/>
    </source>
</evidence>
<dbReference type="Proteomes" id="UP000030466">
    <property type="component" value="Unassembled WGS sequence"/>
</dbReference>
<accession>A0A0A6VY25</accession>
<dbReference type="AlphaFoldDB" id="A0A0A6VY25"/>
<keyword evidence="1" id="KW-0472">Membrane</keyword>
<dbReference type="Pfam" id="PF02325">
    <property type="entry name" value="CCB3_YggT"/>
    <property type="match status" value="1"/>
</dbReference>
<sequence length="96" mass="10677">MDLLLSVLYLALHLVYVALLARLVLDWVQMFARNWRPRGAALVGASAVYTVTDPPMRWLRRIVPPLRFGGVSLDLGFLILIFAVSIVQGIIGSMLV</sequence>
<protein>
    <submittedName>
        <fullName evidence="2">Membrane protein</fullName>
    </submittedName>
</protein>
<name>A0A0A6VY25_KOCRO</name>
<evidence type="ECO:0000313" key="2">
    <source>
        <dbReference type="EMBL" id="KHD98724.1"/>
    </source>
</evidence>
<keyword evidence="3" id="KW-1185">Reference proteome</keyword>
<dbReference type="InterPro" id="IPR003425">
    <property type="entry name" value="CCB3/YggT"/>
</dbReference>
<dbReference type="GO" id="GO:0016020">
    <property type="term" value="C:membrane"/>
    <property type="evidence" value="ECO:0007669"/>
    <property type="project" value="InterPro"/>
</dbReference>
<dbReference type="GeneID" id="64349258"/>
<gene>
    <name evidence="2" type="ORF">GY22_03460</name>
</gene>
<dbReference type="EMBL" id="JSUH01000002">
    <property type="protein sequence ID" value="KHD98724.1"/>
    <property type="molecule type" value="Genomic_DNA"/>
</dbReference>
<feature type="transmembrane region" description="Helical" evidence="1">
    <location>
        <begin position="66"/>
        <end position="91"/>
    </location>
</feature>
<proteinExistence type="predicted"/>
<dbReference type="RefSeq" id="WP_017833679.1">
    <property type="nucleotide sequence ID" value="NZ_JSUH01000002.1"/>
</dbReference>
<keyword evidence="1" id="KW-0812">Transmembrane</keyword>
<keyword evidence="1" id="KW-1133">Transmembrane helix</keyword>
<organism evidence="2 3">
    <name type="scientific">Kocuria rosea subsp. polaris</name>
    <dbReference type="NCBI Taxonomy" id="136273"/>
    <lineage>
        <taxon>Bacteria</taxon>
        <taxon>Bacillati</taxon>
        <taxon>Actinomycetota</taxon>
        <taxon>Actinomycetes</taxon>
        <taxon>Micrococcales</taxon>
        <taxon>Micrococcaceae</taxon>
        <taxon>Kocuria</taxon>
    </lineage>
</organism>
<evidence type="ECO:0000313" key="3">
    <source>
        <dbReference type="Proteomes" id="UP000030466"/>
    </source>
</evidence>